<feature type="compositionally biased region" description="Polar residues" evidence="1">
    <location>
        <begin position="22"/>
        <end position="36"/>
    </location>
</feature>
<proteinExistence type="predicted"/>
<feature type="region of interest" description="Disordered" evidence="1">
    <location>
        <begin position="1"/>
        <end position="45"/>
    </location>
</feature>
<evidence type="ECO:0000313" key="3">
    <source>
        <dbReference type="Proteomes" id="UP000443090"/>
    </source>
</evidence>
<dbReference type="Proteomes" id="UP000443090">
    <property type="component" value="Unassembled WGS sequence"/>
</dbReference>
<protein>
    <submittedName>
        <fullName evidence="2">Uncharacterized protein</fullName>
    </submittedName>
</protein>
<name>A0A8H8U5J0_9HELO</name>
<gene>
    <name evidence="2" type="ORF">LOCC1_G008691</name>
</gene>
<feature type="non-terminal residue" evidence="2">
    <location>
        <position position="64"/>
    </location>
</feature>
<reference evidence="2 3" key="1">
    <citation type="submission" date="2018-05" db="EMBL/GenBank/DDBJ databases">
        <title>Genome sequencing and assembly of the regulated plant pathogen Lachnellula willkommii and related sister species for the development of diagnostic species identification markers.</title>
        <authorList>
            <person name="Giroux E."/>
            <person name="Bilodeau G."/>
        </authorList>
    </citation>
    <scope>NUCLEOTIDE SEQUENCE [LARGE SCALE GENOMIC DNA]</scope>
    <source>
        <strain evidence="2 3">CBS 160.35</strain>
    </source>
</reference>
<accession>A0A8H8U5J0</accession>
<organism evidence="2 3">
    <name type="scientific">Lachnellula occidentalis</name>
    <dbReference type="NCBI Taxonomy" id="215460"/>
    <lineage>
        <taxon>Eukaryota</taxon>
        <taxon>Fungi</taxon>
        <taxon>Dikarya</taxon>
        <taxon>Ascomycota</taxon>
        <taxon>Pezizomycotina</taxon>
        <taxon>Leotiomycetes</taxon>
        <taxon>Helotiales</taxon>
        <taxon>Lachnaceae</taxon>
        <taxon>Lachnellula</taxon>
    </lineage>
</organism>
<evidence type="ECO:0000256" key="1">
    <source>
        <dbReference type="SAM" id="MobiDB-lite"/>
    </source>
</evidence>
<comment type="caution">
    <text evidence="2">The sequence shown here is derived from an EMBL/GenBank/DDBJ whole genome shotgun (WGS) entry which is preliminary data.</text>
</comment>
<dbReference type="EMBL" id="QGMI01002538">
    <property type="protein sequence ID" value="TVY31283.1"/>
    <property type="molecule type" value="Genomic_DNA"/>
</dbReference>
<dbReference type="OrthoDB" id="3559670at2759"/>
<keyword evidence="3" id="KW-1185">Reference proteome</keyword>
<sequence>MKSQEELFKASRHPAPKPRNPQPRNTATGNRVTKNASRNERRKAARKTAVLLKAGKVDVEAAVE</sequence>
<evidence type="ECO:0000313" key="2">
    <source>
        <dbReference type="EMBL" id="TVY31283.1"/>
    </source>
</evidence>
<dbReference type="AlphaFoldDB" id="A0A8H8U5J0"/>